<reference evidence="2" key="1">
    <citation type="submission" date="2011-12" db="EMBL/GenBank/DDBJ databases">
        <title>Complete sequence of Clostridium clariflavum DSM 19732.</title>
        <authorList>
            <consortium name="US DOE Joint Genome Institute"/>
            <person name="Lucas S."/>
            <person name="Han J."/>
            <person name="Lapidus A."/>
            <person name="Cheng J.-F."/>
            <person name="Goodwin L."/>
            <person name="Pitluck S."/>
            <person name="Peters L."/>
            <person name="Teshima H."/>
            <person name="Detter J.C."/>
            <person name="Han C."/>
            <person name="Tapia R."/>
            <person name="Land M."/>
            <person name="Hauser L."/>
            <person name="Kyrpides N."/>
            <person name="Ivanova N."/>
            <person name="Pagani I."/>
            <person name="Kitzmiller T."/>
            <person name="Lynd L."/>
            <person name="Izquierdo J."/>
            <person name="Woyke T."/>
        </authorList>
    </citation>
    <scope>NUCLEOTIDE SEQUENCE [LARGE SCALE GENOMIC DNA]</scope>
    <source>
        <strain evidence="2">DSM 19732 / NBRC 101661 / EBR45</strain>
    </source>
</reference>
<proteinExistence type="predicted"/>
<organism evidence="1 2">
    <name type="scientific">Acetivibrio clariflavus (strain DSM 19732 / NBRC 101661 / EBR45)</name>
    <name type="common">Clostridium clariflavum</name>
    <dbReference type="NCBI Taxonomy" id="720554"/>
    <lineage>
        <taxon>Bacteria</taxon>
        <taxon>Bacillati</taxon>
        <taxon>Bacillota</taxon>
        <taxon>Clostridia</taxon>
        <taxon>Eubacteriales</taxon>
        <taxon>Oscillospiraceae</taxon>
        <taxon>Acetivibrio</taxon>
    </lineage>
</organism>
<dbReference type="RefSeq" id="WP_014257041.1">
    <property type="nucleotide sequence ID" value="NC_016627.1"/>
</dbReference>
<sequence length="46" mass="5554">MLYTGKIVKYFDNDAIILTWQDNEVLLFIEDDYIKWVDKSMVEIPQ</sequence>
<evidence type="ECO:0000313" key="1">
    <source>
        <dbReference type="EMBL" id="AEV70544.1"/>
    </source>
</evidence>
<name>G8LTN4_ACECE</name>
<dbReference type="AlphaFoldDB" id="G8LTN4"/>
<reference evidence="1 2" key="2">
    <citation type="journal article" date="2012" name="Stand. Genomic Sci.">
        <title>Complete Genome Sequence of Clostridium clariflavum DSM 19732.</title>
        <authorList>
            <person name="Izquierdo J.A."/>
            <person name="Goodwin L."/>
            <person name="Davenport K.W."/>
            <person name="Teshima H."/>
            <person name="Bruce D."/>
            <person name="Detter C."/>
            <person name="Tapia R."/>
            <person name="Han S."/>
            <person name="Land M."/>
            <person name="Hauser L."/>
            <person name="Jeffries C.D."/>
            <person name="Han J."/>
            <person name="Pitluck S."/>
            <person name="Nolan M."/>
            <person name="Chen A."/>
            <person name="Huntemann M."/>
            <person name="Mavromatis K."/>
            <person name="Mikhailova N."/>
            <person name="Liolios K."/>
            <person name="Woyke T."/>
            <person name="Lynd L.R."/>
        </authorList>
    </citation>
    <scope>NUCLEOTIDE SEQUENCE [LARGE SCALE GENOMIC DNA]</scope>
    <source>
        <strain evidence="2">DSM 19732 / NBRC 101661 / EBR45</strain>
    </source>
</reference>
<dbReference type="eggNOG" id="ENOG502ZHUP">
    <property type="taxonomic scope" value="Bacteria"/>
</dbReference>
<accession>G8LTN4</accession>
<dbReference type="EMBL" id="CP003065">
    <property type="protein sequence ID" value="AEV70544.1"/>
    <property type="molecule type" value="Genomic_DNA"/>
</dbReference>
<evidence type="ECO:0000313" key="2">
    <source>
        <dbReference type="Proteomes" id="UP000005435"/>
    </source>
</evidence>
<dbReference type="Proteomes" id="UP000005435">
    <property type="component" value="Chromosome"/>
</dbReference>
<keyword evidence="2" id="KW-1185">Reference proteome</keyword>
<protein>
    <submittedName>
        <fullName evidence="1">Uncharacterized protein</fullName>
    </submittedName>
</protein>
<gene>
    <name evidence="1" type="ordered locus">Clocl_4110</name>
</gene>
<dbReference type="KEGG" id="ccl:Clocl_4110"/>
<dbReference type="HOGENOM" id="CLU_3182369_0_0_9"/>